<dbReference type="Gene3D" id="3.40.50.1110">
    <property type="entry name" value="SGNH hydrolase"/>
    <property type="match status" value="1"/>
</dbReference>
<evidence type="ECO:0000259" key="1">
    <source>
        <dbReference type="Pfam" id="PF13472"/>
    </source>
</evidence>
<accession>A0A841R981</accession>
<evidence type="ECO:0000313" key="2">
    <source>
        <dbReference type="EMBL" id="MBB6479921.1"/>
    </source>
</evidence>
<dbReference type="AlphaFoldDB" id="A0A841R981"/>
<feature type="domain" description="SGNH hydrolase-type esterase" evidence="1">
    <location>
        <begin position="33"/>
        <end position="195"/>
    </location>
</feature>
<reference evidence="2 3" key="1">
    <citation type="submission" date="2020-08" db="EMBL/GenBank/DDBJ databases">
        <title>Genomic Encyclopedia of Type Strains, Phase IV (KMG-IV): sequencing the most valuable type-strain genomes for metagenomic binning, comparative biology and taxonomic classification.</title>
        <authorList>
            <person name="Goeker M."/>
        </authorList>
    </citation>
    <scope>NUCLEOTIDE SEQUENCE [LARGE SCALE GENOMIC DNA]</scope>
    <source>
        <strain evidence="2 3">DSM 2461</strain>
    </source>
</reference>
<dbReference type="GO" id="GO:0016788">
    <property type="term" value="F:hydrolase activity, acting on ester bonds"/>
    <property type="evidence" value="ECO:0007669"/>
    <property type="project" value="UniProtKB-ARBA"/>
</dbReference>
<dbReference type="Pfam" id="PF13472">
    <property type="entry name" value="Lipase_GDSL_2"/>
    <property type="match status" value="1"/>
</dbReference>
<protein>
    <submittedName>
        <fullName evidence="2">Lysophospholipase L1-like esterase</fullName>
    </submittedName>
</protein>
<proteinExistence type="predicted"/>
<gene>
    <name evidence="2" type="ORF">HNR50_001579</name>
</gene>
<name>A0A841R981_9SPIO</name>
<keyword evidence="3" id="KW-1185">Reference proteome</keyword>
<dbReference type="RefSeq" id="WP_184745585.1">
    <property type="nucleotide sequence ID" value="NZ_JACHGJ010000002.1"/>
</dbReference>
<dbReference type="PANTHER" id="PTHR30383">
    <property type="entry name" value="THIOESTERASE 1/PROTEASE 1/LYSOPHOSPHOLIPASE L1"/>
    <property type="match status" value="1"/>
</dbReference>
<dbReference type="EMBL" id="JACHGJ010000002">
    <property type="protein sequence ID" value="MBB6479921.1"/>
    <property type="molecule type" value="Genomic_DNA"/>
</dbReference>
<dbReference type="InterPro" id="IPR051532">
    <property type="entry name" value="Ester_Hydrolysis_Enzymes"/>
</dbReference>
<dbReference type="InterPro" id="IPR013830">
    <property type="entry name" value="SGNH_hydro"/>
</dbReference>
<comment type="caution">
    <text evidence="2">The sequence shown here is derived from an EMBL/GenBank/DDBJ whole genome shotgun (WGS) entry which is preliminary data.</text>
</comment>
<organism evidence="2 3">
    <name type="scientific">Spirochaeta isovalerica</name>
    <dbReference type="NCBI Taxonomy" id="150"/>
    <lineage>
        <taxon>Bacteria</taxon>
        <taxon>Pseudomonadati</taxon>
        <taxon>Spirochaetota</taxon>
        <taxon>Spirochaetia</taxon>
        <taxon>Spirochaetales</taxon>
        <taxon>Spirochaetaceae</taxon>
        <taxon>Spirochaeta</taxon>
    </lineage>
</organism>
<dbReference type="InterPro" id="IPR036514">
    <property type="entry name" value="SGNH_hydro_sf"/>
</dbReference>
<dbReference type="SUPFAM" id="SSF52266">
    <property type="entry name" value="SGNH hydrolase"/>
    <property type="match status" value="1"/>
</dbReference>
<sequence>MPIEPIMRTDDHHIEKHRRIMDMTGKDNVDSVFIGDSLTRRWEDNPDLWNRFFGSFRPANLGFGGDTLENILWRMENGELEGMNPSVAVILAGTNNIGTHDNVYILDRLADICGSIETRLSDAKLLVVGILPRDRDETGIDYGSRITDINKGLRGLCARKGYAFLDPGSRFLTDEGRPDRNLLPDGLHLDAAGYSILGPLLSAEISKILRGAST</sequence>
<dbReference type="Proteomes" id="UP000587760">
    <property type="component" value="Unassembled WGS sequence"/>
</dbReference>
<evidence type="ECO:0000313" key="3">
    <source>
        <dbReference type="Proteomes" id="UP000587760"/>
    </source>
</evidence>